<dbReference type="PRINTS" id="PR00480">
    <property type="entry name" value="ASTACIN"/>
</dbReference>
<accession>A0A7T8JTJ6</accession>
<dbReference type="InterPro" id="IPR024079">
    <property type="entry name" value="MetalloPept_cat_dom_sf"/>
</dbReference>
<keyword evidence="10" id="KW-1185">Reference proteome</keyword>
<evidence type="ECO:0000313" key="10">
    <source>
        <dbReference type="Proteomes" id="UP000595437"/>
    </source>
</evidence>
<evidence type="ECO:0000259" key="8">
    <source>
        <dbReference type="PROSITE" id="PS51864"/>
    </source>
</evidence>
<dbReference type="EMBL" id="CP045906">
    <property type="protein sequence ID" value="QQP34617.1"/>
    <property type="molecule type" value="Genomic_DNA"/>
</dbReference>
<dbReference type="GO" id="GO:0006508">
    <property type="term" value="P:proteolysis"/>
    <property type="evidence" value="ECO:0007669"/>
    <property type="project" value="UniProtKB-KW"/>
</dbReference>
<feature type="domain" description="Peptidase M12A" evidence="8">
    <location>
        <begin position="1"/>
        <end position="66"/>
    </location>
</feature>
<name>A0A7T8JTJ6_CALRO</name>
<organism evidence="9 10">
    <name type="scientific">Caligus rogercresseyi</name>
    <name type="common">Sea louse</name>
    <dbReference type="NCBI Taxonomy" id="217165"/>
    <lineage>
        <taxon>Eukaryota</taxon>
        <taxon>Metazoa</taxon>
        <taxon>Ecdysozoa</taxon>
        <taxon>Arthropoda</taxon>
        <taxon>Crustacea</taxon>
        <taxon>Multicrustacea</taxon>
        <taxon>Hexanauplia</taxon>
        <taxon>Copepoda</taxon>
        <taxon>Siphonostomatoida</taxon>
        <taxon>Caligidae</taxon>
        <taxon>Caligus</taxon>
    </lineage>
</organism>
<dbReference type="Gene3D" id="3.40.390.10">
    <property type="entry name" value="Collagenase (Catalytic Domain)"/>
    <property type="match status" value="1"/>
</dbReference>
<evidence type="ECO:0000256" key="5">
    <source>
        <dbReference type="ARBA" id="ARBA00023049"/>
    </source>
</evidence>
<dbReference type="PROSITE" id="PS51864">
    <property type="entry name" value="ASTACIN"/>
    <property type="match status" value="1"/>
</dbReference>
<dbReference type="GO" id="GO:0046872">
    <property type="term" value="F:metal ion binding"/>
    <property type="evidence" value="ECO:0007669"/>
    <property type="project" value="UniProtKB-KW"/>
</dbReference>
<dbReference type="Pfam" id="PF01400">
    <property type="entry name" value="Astacin"/>
    <property type="match status" value="1"/>
</dbReference>
<evidence type="ECO:0000256" key="7">
    <source>
        <dbReference type="RuleBase" id="RU361183"/>
    </source>
</evidence>
<dbReference type="AlphaFoldDB" id="A0A7T8JTJ6"/>
<keyword evidence="1 7" id="KW-0645">Protease</keyword>
<dbReference type="EC" id="3.4.24.-" evidence="7"/>
<comment type="cofactor">
    <cofactor evidence="7">
        <name>Zn(2+)</name>
        <dbReference type="ChEBI" id="CHEBI:29105"/>
    </cofactor>
    <text evidence="7">Binds 1 zinc ion per subunit.</text>
</comment>
<keyword evidence="2 7" id="KW-0479">Metal-binding</keyword>
<gene>
    <name evidence="9" type="ORF">FKW44_022565</name>
</gene>
<dbReference type="PANTHER" id="PTHR10127">
    <property type="entry name" value="DISCOIDIN, CUB, EGF, LAMININ , AND ZINC METALLOPROTEASE DOMAIN CONTAINING"/>
    <property type="match status" value="1"/>
</dbReference>
<protein>
    <recommendedName>
        <fullName evidence="7">Metalloendopeptidase</fullName>
        <ecNumber evidence="7">3.4.24.-</ecNumber>
    </recommendedName>
</protein>
<evidence type="ECO:0000256" key="6">
    <source>
        <dbReference type="PROSITE-ProRule" id="PRU01211"/>
    </source>
</evidence>
<proteinExistence type="predicted"/>
<evidence type="ECO:0000256" key="1">
    <source>
        <dbReference type="ARBA" id="ARBA00022670"/>
    </source>
</evidence>
<evidence type="ECO:0000256" key="4">
    <source>
        <dbReference type="ARBA" id="ARBA00022833"/>
    </source>
</evidence>
<keyword evidence="4 7" id="KW-0862">Zinc</keyword>
<evidence type="ECO:0000256" key="2">
    <source>
        <dbReference type="ARBA" id="ARBA00022723"/>
    </source>
</evidence>
<evidence type="ECO:0000256" key="3">
    <source>
        <dbReference type="ARBA" id="ARBA00022801"/>
    </source>
</evidence>
<feature type="non-terminal residue" evidence="9">
    <location>
        <position position="1"/>
    </location>
</feature>
<keyword evidence="3 7" id="KW-0378">Hydrolase</keyword>
<keyword evidence="5 7" id="KW-0482">Metalloprotease</keyword>
<comment type="caution">
    <text evidence="6">Lacks conserved residue(s) required for the propagation of feature annotation.</text>
</comment>
<evidence type="ECO:0000313" key="9">
    <source>
        <dbReference type="EMBL" id="QQP34617.1"/>
    </source>
</evidence>
<dbReference type="InterPro" id="IPR001506">
    <property type="entry name" value="Peptidase_M12A"/>
</dbReference>
<reference evidence="10" key="1">
    <citation type="submission" date="2021-01" db="EMBL/GenBank/DDBJ databases">
        <title>Caligus Genome Assembly.</title>
        <authorList>
            <person name="Gallardo-Escarate C."/>
        </authorList>
    </citation>
    <scope>NUCLEOTIDE SEQUENCE [LARGE SCALE GENOMIC DNA]</scope>
</reference>
<dbReference type="OrthoDB" id="6373512at2759"/>
<dbReference type="PANTHER" id="PTHR10127:SF780">
    <property type="entry name" value="METALLOENDOPEPTIDASE"/>
    <property type="match status" value="1"/>
</dbReference>
<dbReference type="SUPFAM" id="SSF55486">
    <property type="entry name" value="Metalloproteases ('zincins'), catalytic domain"/>
    <property type="match status" value="1"/>
</dbReference>
<sequence>LTTAYGEEYDYDSIMHYSSRAFSKDYHDPEILTIVPRNGVSPEDIGRKKNYSPKDIIKIKKMYRCAPYENW</sequence>
<dbReference type="Proteomes" id="UP000595437">
    <property type="component" value="Chromosome 17"/>
</dbReference>
<dbReference type="GO" id="GO:0004222">
    <property type="term" value="F:metalloendopeptidase activity"/>
    <property type="evidence" value="ECO:0007669"/>
    <property type="project" value="UniProtKB-UniRule"/>
</dbReference>